<dbReference type="Pfam" id="PF00003">
    <property type="entry name" value="7tm_3"/>
    <property type="match status" value="1"/>
</dbReference>
<keyword evidence="14" id="KW-1185">Reference proteome</keyword>
<reference evidence="13 14" key="2">
    <citation type="submission" date="2019-01" db="EMBL/GenBank/DDBJ databases">
        <title>The decoding of complex shrimp genome reveals the adaptation for benthos swimmer, frequently molting mechanism and breeding impact on genome.</title>
        <authorList>
            <person name="Sun Y."/>
            <person name="Gao Y."/>
            <person name="Yu Y."/>
        </authorList>
    </citation>
    <scope>NUCLEOTIDE SEQUENCE [LARGE SCALE GENOMIC DNA]</scope>
    <source>
        <tissue evidence="13">Muscle</tissue>
    </source>
</reference>
<comment type="caution">
    <text evidence="13">The sequence shown here is derived from an EMBL/GenBank/DDBJ whole genome shotgun (WGS) entry which is preliminary data.</text>
</comment>
<organism evidence="13 14">
    <name type="scientific">Penaeus vannamei</name>
    <name type="common">Whiteleg shrimp</name>
    <name type="synonym">Litopenaeus vannamei</name>
    <dbReference type="NCBI Taxonomy" id="6689"/>
    <lineage>
        <taxon>Eukaryota</taxon>
        <taxon>Metazoa</taxon>
        <taxon>Ecdysozoa</taxon>
        <taxon>Arthropoda</taxon>
        <taxon>Crustacea</taxon>
        <taxon>Multicrustacea</taxon>
        <taxon>Malacostraca</taxon>
        <taxon>Eumalacostraca</taxon>
        <taxon>Eucarida</taxon>
        <taxon>Decapoda</taxon>
        <taxon>Dendrobranchiata</taxon>
        <taxon>Penaeoidea</taxon>
        <taxon>Penaeidae</taxon>
        <taxon>Penaeus</taxon>
    </lineage>
</organism>
<feature type="transmembrane region" description="Helical" evidence="11">
    <location>
        <begin position="896"/>
        <end position="917"/>
    </location>
</feature>
<feature type="compositionally biased region" description="Pro residues" evidence="10">
    <location>
        <begin position="401"/>
        <end position="430"/>
    </location>
</feature>
<evidence type="ECO:0000256" key="2">
    <source>
        <dbReference type="ARBA" id="ARBA00022692"/>
    </source>
</evidence>
<dbReference type="InterPro" id="IPR002455">
    <property type="entry name" value="GPCR3_GABA-B"/>
</dbReference>
<dbReference type="PANTHER" id="PTHR10519:SF77">
    <property type="entry name" value="GAMMA-AMINOBUTYRIC ACID TYPE B RECEPTOR SUBUNIT 1"/>
    <property type="match status" value="1"/>
</dbReference>
<dbReference type="SUPFAM" id="SSF53822">
    <property type="entry name" value="Periplasmic binding protein-like I"/>
    <property type="match status" value="2"/>
</dbReference>
<dbReference type="Pfam" id="PF01094">
    <property type="entry name" value="ANF_receptor"/>
    <property type="match status" value="2"/>
</dbReference>
<dbReference type="Proteomes" id="UP000283509">
    <property type="component" value="Unassembled WGS sequence"/>
</dbReference>
<feature type="transmembrane region" description="Helical" evidence="11">
    <location>
        <begin position="784"/>
        <end position="809"/>
    </location>
</feature>
<evidence type="ECO:0000256" key="11">
    <source>
        <dbReference type="SAM" id="Phobius"/>
    </source>
</evidence>
<dbReference type="AlphaFoldDB" id="A0A423TRW9"/>
<feature type="region of interest" description="Disordered" evidence="10">
    <location>
        <begin position="401"/>
        <end position="437"/>
    </location>
</feature>
<dbReference type="CDD" id="cd15291">
    <property type="entry name" value="7tmC_GABA-B-R1"/>
    <property type="match status" value="1"/>
</dbReference>
<keyword evidence="5 11" id="KW-0472">Membrane</keyword>
<sequence>MHVLCVSETFQAHKRGPGGEVSDGCVCEAGEPKERQTPPVSAGNCLRHARSLSISSASKYEGVCMGVGGRGGGAGGGRQRGAAAAHRGHLPHPRLRRLMPRQEVVLEPHPDTWTPQHIVPSFKGEISFAGYVRYCGSSLEAETELEYSNVSSYSSGFRCACQPAAMLALEDVNNRPDLLPGYKLNLAWNDSLCEPGLGAAVMYDLLYNPPTKLMLLGGCSTVSTTIGEAAKMWNLVVVCWGVGEWGRGWGLSGFLKNNSGFLTPFPTLVLFLLLLPPSLFPSPTSSLLLLHLASPSPLSTDPPLPLIPPLSLSFHNLPFPPSHLPLPSSFHTIPLPPTPSFSLPSPFITLLPPLSPSPHPTFLTPPPFSTLPLSSSPPFLRPSPFLTPFFTIPPFLPPPPSSPLPIPSPLPHAPSTLPHPPPPPSPPSSSPSPSLTFLPPPPALLRVELPSAGRQEPLPDLLPHASLGHGAQPAQDQDHAETVEDLEVRCKEAGIEIVTRQSFLSDPTDAVRNLKRQDARIIVGLFYVVAARRVLCEIFKNKLYGKSYVWFFIGWYEDGWYEQHLQEEELNCTREEMRLAAEGHLTTEALMWNKDMERTISGMTVGDFRRRLNQALIDNGHRNGSTPVGYQEAPLAYDAVWSVALALNRTMERLAARNMSIEEFTYTNKEIADELYSAMNATQFLGTRRDPLSRRRDINANRTIRRKPHLNPPITPQGRVAFSTDGDRIAWTQVEQMIDGKYKILGYFDGQTDNLTWYNVEIWVDGKAPPDRTIVRPQLRTVSLGLFISMCTISAVGAVWALLLLVFTFADPDVPPACNNITLVGIILCLGSIFLLGLDGQFVSEQKFPSVCGLRAWCLSLGFTLAYGAMFSKIWRVHRLTTKTKTENKRVEPWKLYVMVGSFVVVDVIVLGVWQGVDPQQRTLEVFPLEVPRDTVEDIKIKPELEHCESHHNTIWLGLLYSYKGLLLIFGLFLAYETRSVKLKQINDSRLVGMSIYNVVVLCLITAPVTLVISSQQDAAFAFVSLAIIFCCFLSMALVFVPKIVEVMRHVERAESTVDGAPSKEEEERYQKLLRENEEMQRIISEKEEKIRLLKLKLQERAAIRSREQQAAENHVTAVDATQQMRLRQGGRPAVRIVTPEGPGADESMVPRINFDISESYL</sequence>
<evidence type="ECO:0000256" key="8">
    <source>
        <dbReference type="ARBA" id="ARBA00023224"/>
    </source>
</evidence>
<name>A0A423TRW9_PENVA</name>
<protein>
    <submittedName>
        <fullName evidence="13">Putative gamma-aminobutyric acid type B receptor subunit 1</fullName>
    </submittedName>
</protein>
<feature type="transmembrane region" description="Helical" evidence="11">
    <location>
        <begin position="854"/>
        <end position="875"/>
    </location>
</feature>
<evidence type="ECO:0000256" key="7">
    <source>
        <dbReference type="ARBA" id="ARBA00023180"/>
    </source>
</evidence>
<dbReference type="GO" id="GO:0038039">
    <property type="term" value="C:G protein-coupled receptor heterodimeric complex"/>
    <property type="evidence" value="ECO:0007669"/>
    <property type="project" value="TreeGrafter"/>
</dbReference>
<dbReference type="EMBL" id="QCYY01001275">
    <property type="protein sequence ID" value="ROT79206.1"/>
    <property type="molecule type" value="Genomic_DNA"/>
</dbReference>
<dbReference type="GO" id="GO:0007214">
    <property type="term" value="P:gamma-aminobutyric acid signaling pathway"/>
    <property type="evidence" value="ECO:0007669"/>
    <property type="project" value="TreeGrafter"/>
</dbReference>
<feature type="transmembrane region" description="Helical" evidence="11">
    <location>
        <begin position="996"/>
        <end position="1013"/>
    </location>
</feature>
<keyword evidence="6 13" id="KW-0675">Receptor</keyword>
<feature type="transmembrane region" description="Helical" evidence="11">
    <location>
        <begin position="821"/>
        <end position="842"/>
    </location>
</feature>
<feature type="transmembrane region" description="Helical" evidence="11">
    <location>
        <begin position="955"/>
        <end position="976"/>
    </location>
</feature>
<evidence type="ECO:0000256" key="3">
    <source>
        <dbReference type="ARBA" id="ARBA00022989"/>
    </source>
</evidence>
<dbReference type="FunFam" id="3.40.50.2300:FF:000056">
    <property type="entry name" value="Gamma-aminobutyric acid type B receptor subunit 1"/>
    <property type="match status" value="1"/>
</dbReference>
<dbReference type="InterPro" id="IPR017978">
    <property type="entry name" value="GPCR_3_C"/>
</dbReference>
<dbReference type="InterPro" id="IPR028082">
    <property type="entry name" value="Peripla_BP_I"/>
</dbReference>
<evidence type="ECO:0000256" key="1">
    <source>
        <dbReference type="ARBA" id="ARBA00004141"/>
    </source>
</evidence>
<keyword evidence="9" id="KW-0175">Coiled coil</keyword>
<keyword evidence="2 11" id="KW-0812">Transmembrane</keyword>
<evidence type="ECO:0000256" key="6">
    <source>
        <dbReference type="ARBA" id="ARBA00023170"/>
    </source>
</evidence>
<feature type="transmembrane region" description="Helical" evidence="11">
    <location>
        <begin position="1019"/>
        <end position="1041"/>
    </location>
</feature>
<comment type="subcellular location">
    <subcellularLocation>
        <location evidence="1">Membrane</location>
        <topology evidence="1">Multi-pass membrane protein</topology>
    </subcellularLocation>
</comment>
<evidence type="ECO:0000313" key="13">
    <source>
        <dbReference type="EMBL" id="ROT79206.1"/>
    </source>
</evidence>
<accession>A0A423TRW9</accession>
<evidence type="ECO:0000256" key="4">
    <source>
        <dbReference type="ARBA" id="ARBA00023040"/>
    </source>
</evidence>
<dbReference type="STRING" id="6689.A0A423TRW9"/>
<feature type="coiled-coil region" evidence="9">
    <location>
        <begin position="1063"/>
        <end position="1097"/>
    </location>
</feature>
<dbReference type="InterPro" id="IPR001828">
    <property type="entry name" value="ANF_lig-bd_rcpt"/>
</dbReference>
<dbReference type="Gene3D" id="3.40.50.2300">
    <property type="match status" value="3"/>
</dbReference>
<gene>
    <name evidence="13" type="ORF">C7M84_002073</name>
</gene>
<dbReference type="PRINTS" id="PR01176">
    <property type="entry name" value="GABABRECEPTR"/>
</dbReference>
<proteinExistence type="predicted"/>
<evidence type="ECO:0000256" key="9">
    <source>
        <dbReference type="SAM" id="Coils"/>
    </source>
</evidence>
<dbReference type="PROSITE" id="PS50259">
    <property type="entry name" value="G_PROTEIN_RECEP_F3_4"/>
    <property type="match status" value="1"/>
</dbReference>
<evidence type="ECO:0000313" key="14">
    <source>
        <dbReference type="Proteomes" id="UP000283509"/>
    </source>
</evidence>
<evidence type="ECO:0000256" key="10">
    <source>
        <dbReference type="SAM" id="MobiDB-lite"/>
    </source>
</evidence>
<evidence type="ECO:0000259" key="12">
    <source>
        <dbReference type="PROSITE" id="PS50259"/>
    </source>
</evidence>
<feature type="region of interest" description="Disordered" evidence="10">
    <location>
        <begin position="455"/>
        <end position="481"/>
    </location>
</feature>
<keyword evidence="3 11" id="KW-1133">Transmembrane helix</keyword>
<dbReference type="GO" id="GO:0004965">
    <property type="term" value="F:G protein-coupled GABA receptor activity"/>
    <property type="evidence" value="ECO:0007669"/>
    <property type="project" value="InterPro"/>
</dbReference>
<keyword evidence="7" id="KW-0325">Glycoprotein</keyword>
<reference evidence="13 14" key="1">
    <citation type="submission" date="2018-04" db="EMBL/GenBank/DDBJ databases">
        <authorList>
            <person name="Zhang X."/>
            <person name="Yuan J."/>
            <person name="Li F."/>
            <person name="Xiang J."/>
        </authorList>
    </citation>
    <scope>NUCLEOTIDE SEQUENCE [LARGE SCALE GENOMIC DNA]</scope>
    <source>
        <tissue evidence="13">Muscle</tissue>
    </source>
</reference>
<dbReference type="InterPro" id="IPR002456">
    <property type="entry name" value="GPCR_3_GABA_rcpt_B1"/>
</dbReference>
<dbReference type="PANTHER" id="PTHR10519">
    <property type="entry name" value="GABA-B RECEPTOR"/>
    <property type="match status" value="1"/>
</dbReference>
<dbReference type="OrthoDB" id="17569at2759"/>
<keyword evidence="8" id="KW-0807">Transducer</keyword>
<keyword evidence="4" id="KW-0297">G-protein coupled receptor</keyword>
<feature type="domain" description="G-protein coupled receptors family 3 profile" evidence="12">
    <location>
        <begin position="787"/>
        <end position="1053"/>
    </location>
</feature>
<evidence type="ECO:0000256" key="5">
    <source>
        <dbReference type="ARBA" id="ARBA00023136"/>
    </source>
</evidence>
<dbReference type="CDD" id="cd06366">
    <property type="entry name" value="PBP1_GABAb_receptor"/>
    <property type="match status" value="1"/>
</dbReference>